<proteinExistence type="predicted"/>
<keyword evidence="2" id="KW-1185">Reference proteome</keyword>
<dbReference type="OrthoDB" id="3214245at2"/>
<dbReference type="RefSeq" id="WP_131902812.1">
    <property type="nucleotide sequence ID" value="NZ_SMKU01000405.1"/>
</dbReference>
<name>A0A4R5A1F3_9ACTN</name>
<dbReference type="EMBL" id="SMKU01000405">
    <property type="protein sequence ID" value="TDD65678.1"/>
    <property type="molecule type" value="Genomic_DNA"/>
</dbReference>
<dbReference type="Proteomes" id="UP000294513">
    <property type="component" value="Unassembled WGS sequence"/>
</dbReference>
<accession>A0A4R5A1F3</accession>
<reference evidence="1 2" key="1">
    <citation type="submission" date="2019-03" db="EMBL/GenBank/DDBJ databases">
        <title>Draft genome sequences of novel Actinobacteria.</title>
        <authorList>
            <person name="Sahin N."/>
            <person name="Ay H."/>
            <person name="Saygin H."/>
        </authorList>
    </citation>
    <scope>NUCLEOTIDE SEQUENCE [LARGE SCALE GENOMIC DNA]</scope>
    <source>
        <strain evidence="1 2">H3C3</strain>
    </source>
</reference>
<sequence length="74" mass="8173">MDPEFLGVDPESDDGNSATIWRDRATGDYLLRGWTIDSETRAKVGDDPSGEVTIRFPARMMQFLPEVNGGTDVP</sequence>
<organism evidence="1 2">
    <name type="scientific">Actinomadura rubrisoli</name>
    <dbReference type="NCBI Taxonomy" id="2530368"/>
    <lineage>
        <taxon>Bacteria</taxon>
        <taxon>Bacillati</taxon>
        <taxon>Actinomycetota</taxon>
        <taxon>Actinomycetes</taxon>
        <taxon>Streptosporangiales</taxon>
        <taxon>Thermomonosporaceae</taxon>
        <taxon>Actinomadura</taxon>
    </lineage>
</organism>
<evidence type="ECO:0000313" key="1">
    <source>
        <dbReference type="EMBL" id="TDD65678.1"/>
    </source>
</evidence>
<protein>
    <submittedName>
        <fullName evidence="1">Uncharacterized protein</fullName>
    </submittedName>
</protein>
<comment type="caution">
    <text evidence="1">The sequence shown here is derived from an EMBL/GenBank/DDBJ whole genome shotgun (WGS) entry which is preliminary data.</text>
</comment>
<dbReference type="AlphaFoldDB" id="A0A4R5A1F3"/>
<evidence type="ECO:0000313" key="2">
    <source>
        <dbReference type="Proteomes" id="UP000294513"/>
    </source>
</evidence>
<gene>
    <name evidence="1" type="ORF">E1298_41175</name>
</gene>